<gene>
    <name evidence="19" type="ORF">PIB30_002574</name>
</gene>
<organism evidence="19 20">
    <name type="scientific">Stylosanthes scabra</name>
    <dbReference type="NCBI Taxonomy" id="79078"/>
    <lineage>
        <taxon>Eukaryota</taxon>
        <taxon>Viridiplantae</taxon>
        <taxon>Streptophyta</taxon>
        <taxon>Embryophyta</taxon>
        <taxon>Tracheophyta</taxon>
        <taxon>Spermatophyta</taxon>
        <taxon>Magnoliopsida</taxon>
        <taxon>eudicotyledons</taxon>
        <taxon>Gunneridae</taxon>
        <taxon>Pentapetalae</taxon>
        <taxon>rosids</taxon>
        <taxon>fabids</taxon>
        <taxon>Fabales</taxon>
        <taxon>Fabaceae</taxon>
        <taxon>Papilionoideae</taxon>
        <taxon>50 kb inversion clade</taxon>
        <taxon>dalbergioids sensu lato</taxon>
        <taxon>Dalbergieae</taxon>
        <taxon>Pterocarpus clade</taxon>
        <taxon>Stylosanthes</taxon>
    </lineage>
</organism>
<keyword evidence="4 15" id="KW-0812">Transmembrane</keyword>
<evidence type="ECO:0000259" key="16">
    <source>
        <dbReference type="PROSITE" id="PS50011"/>
    </source>
</evidence>
<evidence type="ECO:0000256" key="13">
    <source>
        <dbReference type="PIRNR" id="PIRNR000641"/>
    </source>
</evidence>
<feature type="domain" description="Apple" evidence="18">
    <location>
        <begin position="369"/>
        <end position="448"/>
    </location>
</feature>
<evidence type="ECO:0000256" key="1">
    <source>
        <dbReference type="ARBA" id="ARBA00004167"/>
    </source>
</evidence>
<dbReference type="InterPro" id="IPR001480">
    <property type="entry name" value="Bulb-type_lectin_dom"/>
</dbReference>
<keyword evidence="3 13" id="KW-0808">Transferase</keyword>
<evidence type="ECO:0000256" key="4">
    <source>
        <dbReference type="ARBA" id="ARBA00022692"/>
    </source>
</evidence>
<evidence type="ECO:0000256" key="7">
    <source>
        <dbReference type="ARBA" id="ARBA00022777"/>
    </source>
</evidence>
<evidence type="ECO:0000313" key="20">
    <source>
        <dbReference type="Proteomes" id="UP001341840"/>
    </source>
</evidence>
<dbReference type="PIRSF" id="PIRSF000641">
    <property type="entry name" value="SRK"/>
    <property type="match status" value="1"/>
</dbReference>
<dbReference type="Gene3D" id="3.30.200.20">
    <property type="entry name" value="Phosphorylase Kinase, domain 1"/>
    <property type="match status" value="1"/>
</dbReference>
<dbReference type="PROSITE" id="PS50927">
    <property type="entry name" value="BULB_LECTIN"/>
    <property type="match status" value="1"/>
</dbReference>
<keyword evidence="7 13" id="KW-0418">Kinase</keyword>
<dbReference type="PROSITE" id="PS50011">
    <property type="entry name" value="PROTEIN_KINASE_DOM"/>
    <property type="match status" value="1"/>
</dbReference>
<keyword evidence="2 13" id="KW-0723">Serine/threonine-protein kinase</keyword>
<feature type="binding site" evidence="14">
    <location>
        <position position="546"/>
    </location>
    <ligand>
        <name>ATP</name>
        <dbReference type="ChEBI" id="CHEBI:30616"/>
    </ligand>
</feature>
<dbReference type="InterPro" id="IPR000719">
    <property type="entry name" value="Prot_kinase_dom"/>
</dbReference>
<dbReference type="InterPro" id="IPR011009">
    <property type="entry name" value="Kinase-like_dom_sf"/>
</dbReference>
<keyword evidence="10 15" id="KW-0472">Membrane</keyword>
<keyword evidence="20" id="KW-1185">Reference proteome</keyword>
<proteinExistence type="inferred from homology"/>
<evidence type="ECO:0000256" key="12">
    <source>
        <dbReference type="ARBA" id="ARBA00023180"/>
    </source>
</evidence>
<feature type="domain" description="Protein kinase" evidence="16">
    <location>
        <begin position="518"/>
        <end position="803"/>
    </location>
</feature>
<comment type="catalytic activity">
    <reaction evidence="13">
        <text>L-seryl-[protein] + ATP = O-phospho-L-seryl-[protein] + ADP + H(+)</text>
        <dbReference type="Rhea" id="RHEA:17989"/>
        <dbReference type="Rhea" id="RHEA-COMP:9863"/>
        <dbReference type="Rhea" id="RHEA-COMP:11604"/>
        <dbReference type="ChEBI" id="CHEBI:15378"/>
        <dbReference type="ChEBI" id="CHEBI:29999"/>
        <dbReference type="ChEBI" id="CHEBI:30616"/>
        <dbReference type="ChEBI" id="CHEBI:83421"/>
        <dbReference type="ChEBI" id="CHEBI:456216"/>
        <dbReference type="EC" id="2.7.11.1"/>
    </reaction>
</comment>
<dbReference type="SMART" id="SM00220">
    <property type="entry name" value="S_TKc"/>
    <property type="match status" value="1"/>
</dbReference>
<comment type="subcellular location">
    <subcellularLocation>
        <location evidence="1">Membrane</location>
        <topology evidence="1">Single-pass membrane protein</topology>
    </subcellularLocation>
</comment>
<reference evidence="19 20" key="1">
    <citation type="journal article" date="2023" name="Plants (Basel)">
        <title>Bridging the Gap: Combining Genomics and Transcriptomics Approaches to Understand Stylosanthes scabra, an Orphan Legume from the Brazilian Caatinga.</title>
        <authorList>
            <person name="Ferreira-Neto J.R.C."/>
            <person name="da Silva M.D."/>
            <person name="Binneck E."/>
            <person name="de Melo N.F."/>
            <person name="da Silva R.H."/>
            <person name="de Melo A.L.T.M."/>
            <person name="Pandolfi V."/>
            <person name="Bustamante F.O."/>
            <person name="Brasileiro-Vidal A.C."/>
            <person name="Benko-Iseppon A.M."/>
        </authorList>
    </citation>
    <scope>NUCLEOTIDE SEQUENCE [LARGE SCALE GENOMIC DNA]</scope>
    <source>
        <tissue evidence="19">Leaves</tissue>
    </source>
</reference>
<name>A0ABU6Z2T1_9FABA</name>
<accession>A0ABU6Z2T1</accession>
<dbReference type="PANTHER" id="PTHR47974">
    <property type="entry name" value="OS07G0415500 PROTEIN"/>
    <property type="match status" value="1"/>
</dbReference>
<evidence type="ECO:0000259" key="18">
    <source>
        <dbReference type="PROSITE" id="PS50948"/>
    </source>
</evidence>
<protein>
    <recommendedName>
        <fullName evidence="13">Receptor-like serine/threonine-protein kinase</fullName>
        <ecNumber evidence="13">2.7.11.1</ecNumber>
    </recommendedName>
</protein>
<evidence type="ECO:0000256" key="15">
    <source>
        <dbReference type="SAM" id="Phobius"/>
    </source>
</evidence>
<keyword evidence="5" id="KW-0732">Signal</keyword>
<evidence type="ECO:0000256" key="11">
    <source>
        <dbReference type="ARBA" id="ARBA00023157"/>
    </source>
</evidence>
<evidence type="ECO:0000256" key="3">
    <source>
        <dbReference type="ARBA" id="ARBA00022679"/>
    </source>
</evidence>
<dbReference type="PROSITE" id="PS00108">
    <property type="entry name" value="PROTEIN_KINASE_ST"/>
    <property type="match status" value="1"/>
</dbReference>
<dbReference type="CDD" id="cd01098">
    <property type="entry name" value="PAN_AP_plant"/>
    <property type="match status" value="1"/>
</dbReference>
<keyword evidence="6 13" id="KW-0547">Nucleotide-binding</keyword>
<keyword evidence="8 13" id="KW-0067">ATP-binding</keyword>
<dbReference type="EMBL" id="JASCZI010271865">
    <property type="protein sequence ID" value="MED6215885.1"/>
    <property type="molecule type" value="Genomic_DNA"/>
</dbReference>
<dbReference type="EC" id="2.7.11.1" evidence="13"/>
<sequence length="866" mass="96127">MMLPFYCHQNSLLLSHFLTLKNTNTFSALSQPPQKTETMPLPHTLFFFFLLQHILTFTIATPSTTILEGTTTLRSPNNTFELGIFNLQPSNNFYLSIRYTSLPTQILIWVANRHQPAPSQPNTTLQLTNCHVSLTHPQTSLPLWQTPKSPSFSSCNLQLLETGNLVLLSSENDTVLWQSFDEPTDTWLPGMNLTQTRSLVSWKTKTDPSPGLYSLRLKPPNYGELELVFNGTDSYWSTGNWTGDSFLGIPEMTNPYIYRFHFEKPFTEDASFGFTERTSDSGLLPTRFRLEPQGQVQQYTWWKQAGTWNRFWFKPELCQVRGLCGSFGVCNGQESSYCGCVHGFVPSDEVGWRNGDYSLGCVREKKDSCVKRDDFQDMGLVKFGYGSMNISKAKSLSFCESKCLGSCECVGLTFSDGSGLCRNFYGSVFDFQNVSSVGDGGGVLRVRVPRERNGEVLDRTVLIVAVLVGSAAVSGVVVVTLLVLVKKKRKKELEEEDGFVQMLNLRVFSYKELQLATRGFSEKVGHGGFGTVFQGELSDSTLVAVKRLERPGGGEKEFRAEVSTIGNIQHVNLVRLRGFCSENAHRLLVYEFMQNGALSAYLRKEGPSLSWDVRFRVAVGTAKGIAYLHEECRNCIIHCDIKPENILLDSDFTAKVSDFGLAKLIGRDFSRVLATMRGTWGYVAPEWISGVAITTKADVYSYGMTLLELIGGRRNVEAPPSAGGCDRDKESDCETGERWFFPPWAAQQIIDDNVADVMDKKLGDVYNIEEARRVGLVAVWCIQDDEAMRPTMGMVVKMLEGLVEVSVPPPPKLLQALVTGESFHGVKADSGYEIATGGSLSGGNLEVSTADSESYVGDAYSSLLGN</sequence>
<evidence type="ECO:0000256" key="9">
    <source>
        <dbReference type="ARBA" id="ARBA00022989"/>
    </source>
</evidence>
<evidence type="ECO:0000256" key="14">
    <source>
        <dbReference type="PROSITE-ProRule" id="PRU10141"/>
    </source>
</evidence>
<dbReference type="InterPro" id="IPR000858">
    <property type="entry name" value="S_locus_glycoprot_dom"/>
</dbReference>
<evidence type="ECO:0000256" key="2">
    <source>
        <dbReference type="ARBA" id="ARBA00022527"/>
    </source>
</evidence>
<comment type="similarity">
    <text evidence="13">Belongs to the protein kinase superfamily. Ser/Thr protein kinase family.</text>
</comment>
<evidence type="ECO:0000256" key="5">
    <source>
        <dbReference type="ARBA" id="ARBA00022729"/>
    </source>
</evidence>
<comment type="caution">
    <text evidence="19">The sequence shown here is derived from an EMBL/GenBank/DDBJ whole genome shotgun (WGS) entry which is preliminary data.</text>
</comment>
<evidence type="ECO:0000256" key="6">
    <source>
        <dbReference type="ARBA" id="ARBA00022741"/>
    </source>
</evidence>
<evidence type="ECO:0000259" key="17">
    <source>
        <dbReference type="PROSITE" id="PS50927"/>
    </source>
</evidence>
<feature type="domain" description="Bulb-type lectin" evidence="17">
    <location>
        <begin position="58"/>
        <end position="180"/>
    </location>
</feature>
<evidence type="ECO:0000313" key="19">
    <source>
        <dbReference type="EMBL" id="MED6215885.1"/>
    </source>
</evidence>
<dbReference type="SMART" id="SM00108">
    <property type="entry name" value="B_lectin"/>
    <property type="match status" value="1"/>
</dbReference>
<dbReference type="CDD" id="cd00028">
    <property type="entry name" value="B_lectin"/>
    <property type="match status" value="1"/>
</dbReference>
<dbReference type="Pfam" id="PF01453">
    <property type="entry name" value="B_lectin"/>
    <property type="match status" value="1"/>
</dbReference>
<dbReference type="Gene3D" id="2.90.10.10">
    <property type="entry name" value="Bulb-type lectin domain"/>
    <property type="match status" value="1"/>
</dbReference>
<dbReference type="InterPro" id="IPR024171">
    <property type="entry name" value="SRK-like_kinase"/>
</dbReference>
<keyword evidence="12" id="KW-0325">Glycoprotein</keyword>
<dbReference type="Proteomes" id="UP001341840">
    <property type="component" value="Unassembled WGS sequence"/>
</dbReference>
<dbReference type="PANTHER" id="PTHR47974:SF20">
    <property type="entry name" value="RECEPTOR-LIKE SERINE_THREONINE-PROTEIN KINASE"/>
    <property type="match status" value="1"/>
</dbReference>
<dbReference type="InterPro" id="IPR017441">
    <property type="entry name" value="Protein_kinase_ATP_BS"/>
</dbReference>
<dbReference type="Pfam" id="PF00954">
    <property type="entry name" value="S_locus_glycop"/>
    <property type="match status" value="1"/>
</dbReference>
<evidence type="ECO:0000256" key="10">
    <source>
        <dbReference type="ARBA" id="ARBA00023136"/>
    </source>
</evidence>
<dbReference type="PROSITE" id="PS00107">
    <property type="entry name" value="PROTEIN_KINASE_ATP"/>
    <property type="match status" value="1"/>
</dbReference>
<comment type="catalytic activity">
    <reaction evidence="13">
        <text>L-threonyl-[protein] + ATP = O-phospho-L-threonyl-[protein] + ADP + H(+)</text>
        <dbReference type="Rhea" id="RHEA:46608"/>
        <dbReference type="Rhea" id="RHEA-COMP:11060"/>
        <dbReference type="Rhea" id="RHEA-COMP:11605"/>
        <dbReference type="ChEBI" id="CHEBI:15378"/>
        <dbReference type="ChEBI" id="CHEBI:30013"/>
        <dbReference type="ChEBI" id="CHEBI:30616"/>
        <dbReference type="ChEBI" id="CHEBI:61977"/>
        <dbReference type="ChEBI" id="CHEBI:456216"/>
        <dbReference type="EC" id="2.7.11.1"/>
    </reaction>
</comment>
<dbReference type="InterPro" id="IPR003609">
    <property type="entry name" value="Pan_app"/>
</dbReference>
<feature type="transmembrane region" description="Helical" evidence="15">
    <location>
        <begin position="461"/>
        <end position="485"/>
    </location>
</feature>
<dbReference type="InterPro" id="IPR036426">
    <property type="entry name" value="Bulb-type_lectin_dom_sf"/>
</dbReference>
<dbReference type="SUPFAM" id="SSF56112">
    <property type="entry name" value="Protein kinase-like (PK-like)"/>
    <property type="match status" value="1"/>
</dbReference>
<keyword evidence="11" id="KW-1015">Disulfide bond</keyword>
<keyword evidence="9 15" id="KW-1133">Transmembrane helix</keyword>
<dbReference type="PROSITE" id="PS50948">
    <property type="entry name" value="PAN"/>
    <property type="match status" value="1"/>
</dbReference>
<dbReference type="SUPFAM" id="SSF51110">
    <property type="entry name" value="alpha-D-mannose-specific plant lectins"/>
    <property type="match status" value="1"/>
</dbReference>
<dbReference type="Gene3D" id="1.10.510.10">
    <property type="entry name" value="Transferase(Phosphotransferase) domain 1"/>
    <property type="match status" value="1"/>
</dbReference>
<dbReference type="Pfam" id="PF00069">
    <property type="entry name" value="Pkinase"/>
    <property type="match status" value="1"/>
</dbReference>
<evidence type="ECO:0000256" key="8">
    <source>
        <dbReference type="ARBA" id="ARBA00022840"/>
    </source>
</evidence>
<dbReference type="InterPro" id="IPR008271">
    <property type="entry name" value="Ser/Thr_kinase_AS"/>
</dbReference>